<dbReference type="PANTHER" id="PTHR45824:SF18">
    <property type="entry name" value="OS01G0264700 PROTEIN"/>
    <property type="match status" value="1"/>
</dbReference>
<gene>
    <name evidence="3" type="ORF">Sradi_4503200</name>
</gene>
<evidence type="ECO:0000256" key="1">
    <source>
        <dbReference type="SAM" id="MobiDB-lite"/>
    </source>
</evidence>
<reference evidence="3" key="2">
    <citation type="journal article" date="2024" name="Plant">
        <title>Genomic evolution and insights into agronomic trait innovations of Sesamum species.</title>
        <authorList>
            <person name="Miao H."/>
            <person name="Wang L."/>
            <person name="Qu L."/>
            <person name="Liu H."/>
            <person name="Sun Y."/>
            <person name="Le M."/>
            <person name="Wang Q."/>
            <person name="Wei S."/>
            <person name="Zheng Y."/>
            <person name="Lin W."/>
            <person name="Duan Y."/>
            <person name="Cao H."/>
            <person name="Xiong S."/>
            <person name="Wang X."/>
            <person name="Wei L."/>
            <person name="Li C."/>
            <person name="Ma Q."/>
            <person name="Ju M."/>
            <person name="Zhao R."/>
            <person name="Li G."/>
            <person name="Mu C."/>
            <person name="Tian Q."/>
            <person name="Mei H."/>
            <person name="Zhang T."/>
            <person name="Gao T."/>
            <person name="Zhang H."/>
        </authorList>
    </citation>
    <scope>NUCLEOTIDE SEQUENCE</scope>
    <source>
        <strain evidence="3">G02</strain>
    </source>
</reference>
<dbReference type="Gene3D" id="3.40.525.10">
    <property type="entry name" value="CRAL-TRIO lipid binding domain"/>
    <property type="match status" value="1"/>
</dbReference>
<dbReference type="PANTHER" id="PTHR45824">
    <property type="entry name" value="GH16843P"/>
    <property type="match status" value="1"/>
</dbReference>
<dbReference type="SMART" id="SM00516">
    <property type="entry name" value="SEC14"/>
    <property type="match status" value="1"/>
</dbReference>
<dbReference type="EMBL" id="JACGWJ010000020">
    <property type="protein sequence ID" value="KAL0339864.1"/>
    <property type="molecule type" value="Genomic_DNA"/>
</dbReference>
<dbReference type="InterPro" id="IPR001251">
    <property type="entry name" value="CRAL-TRIO_dom"/>
</dbReference>
<dbReference type="InterPro" id="IPR036865">
    <property type="entry name" value="CRAL-TRIO_dom_sf"/>
</dbReference>
<feature type="domain" description="CRAL-TRIO" evidence="2">
    <location>
        <begin position="136"/>
        <end position="307"/>
    </location>
</feature>
<dbReference type="InterPro" id="IPR052578">
    <property type="entry name" value="PI_Transfer_CRAL-TRIO"/>
</dbReference>
<comment type="caution">
    <text evidence="3">The sequence shown here is derived from an EMBL/GenBank/DDBJ whole genome shotgun (WGS) entry which is preliminary data.</text>
</comment>
<reference evidence="3" key="1">
    <citation type="submission" date="2020-06" db="EMBL/GenBank/DDBJ databases">
        <authorList>
            <person name="Li T."/>
            <person name="Hu X."/>
            <person name="Zhang T."/>
            <person name="Song X."/>
            <person name="Zhang H."/>
            <person name="Dai N."/>
            <person name="Sheng W."/>
            <person name="Hou X."/>
            <person name="Wei L."/>
        </authorList>
    </citation>
    <scope>NUCLEOTIDE SEQUENCE</scope>
    <source>
        <strain evidence="3">G02</strain>
        <tissue evidence="3">Leaf</tissue>
    </source>
</reference>
<dbReference type="AlphaFoldDB" id="A0AAW2NAH2"/>
<accession>A0AAW2NAH2</accession>
<evidence type="ECO:0000313" key="3">
    <source>
        <dbReference type="EMBL" id="KAL0339864.1"/>
    </source>
</evidence>
<dbReference type="SUPFAM" id="SSF46938">
    <property type="entry name" value="CRAL/TRIO N-terminal domain"/>
    <property type="match status" value="1"/>
</dbReference>
<proteinExistence type="predicted"/>
<feature type="compositionally biased region" description="Basic residues" evidence="1">
    <location>
        <begin position="11"/>
        <end position="21"/>
    </location>
</feature>
<dbReference type="CDD" id="cd00170">
    <property type="entry name" value="SEC14"/>
    <property type="match status" value="1"/>
</dbReference>
<dbReference type="GO" id="GO:0008526">
    <property type="term" value="F:phosphatidylinositol transfer activity"/>
    <property type="evidence" value="ECO:0007669"/>
    <property type="project" value="TreeGrafter"/>
</dbReference>
<feature type="region of interest" description="Disordered" evidence="1">
    <location>
        <begin position="1"/>
        <end position="30"/>
    </location>
</feature>
<dbReference type="PROSITE" id="PS50191">
    <property type="entry name" value="CRAL_TRIO"/>
    <property type="match status" value="1"/>
</dbReference>
<dbReference type="Pfam" id="PF00650">
    <property type="entry name" value="CRAL_TRIO"/>
    <property type="match status" value="1"/>
</dbReference>
<evidence type="ECO:0000259" key="2">
    <source>
        <dbReference type="PROSITE" id="PS50191"/>
    </source>
</evidence>
<name>A0AAW2NAH2_SESRA</name>
<dbReference type="SUPFAM" id="SSF52087">
    <property type="entry name" value="CRAL/TRIO domain"/>
    <property type="match status" value="1"/>
</dbReference>
<dbReference type="InterPro" id="IPR036273">
    <property type="entry name" value="CRAL/TRIO_N_dom_sf"/>
</dbReference>
<sequence>MQSTNDVSGCHHYKKRKKMSAKKPQADAPEKCMPNEVEQAKLLTLPLFQSYIHLILENVSSTIKLRDINIYCHLASCNDHSSCVYACGFGCSSICGTHLNLVFLRARNLNTNKAAKMLKENLTWRLEFKLEKIQWDDNIAQEAETGKVYRANYRDEYGRAVLVMRPGFQVEKFIKNTKAVEVQKSSTWYIAWRLRALLDLDEDVDQMVWLIDFEMWNMPCISMKATRETARLLQDLYPERIGIAILYNSPKVFESFWLLVKPFLELKTYKKIKFVYSDQPQSTKVMESLFDMDKLEPAFRGKSKEGFDYEAYAKRMKIKRSKNSIPRTPMMHYRPTR</sequence>
<protein>
    <recommendedName>
        <fullName evidence="2">CRAL-TRIO domain-containing protein</fullName>
    </recommendedName>
</protein>
<organism evidence="3">
    <name type="scientific">Sesamum radiatum</name>
    <name type="common">Black benniseed</name>
    <dbReference type="NCBI Taxonomy" id="300843"/>
    <lineage>
        <taxon>Eukaryota</taxon>
        <taxon>Viridiplantae</taxon>
        <taxon>Streptophyta</taxon>
        <taxon>Embryophyta</taxon>
        <taxon>Tracheophyta</taxon>
        <taxon>Spermatophyta</taxon>
        <taxon>Magnoliopsida</taxon>
        <taxon>eudicotyledons</taxon>
        <taxon>Gunneridae</taxon>
        <taxon>Pentapetalae</taxon>
        <taxon>asterids</taxon>
        <taxon>lamiids</taxon>
        <taxon>Lamiales</taxon>
        <taxon>Pedaliaceae</taxon>
        <taxon>Sesamum</taxon>
    </lineage>
</organism>